<evidence type="ECO:0000313" key="1">
    <source>
        <dbReference type="EMBL" id="GGK51833.1"/>
    </source>
</evidence>
<protein>
    <submittedName>
        <fullName evidence="1">Uncharacterized protein</fullName>
    </submittedName>
</protein>
<proteinExistence type="predicted"/>
<sequence length="196" mass="21795">MHIRVLRHEFGVVGVERARFCYSATSAYLAFNLVNAPVEMVDHIERRKPQDLPVVGEQPVLPTSISAEDPGSAVEPAAINLNHRPAALMHEVADEWANRGISEKAQLAACERTREDALRLRHREDRGFPQLAAGYGCALSCEPHPSVQLDRVDSAAKMVIYQAIRVIFWQYLNAVEKGARGRGDRELRLFGEGAGR</sequence>
<keyword evidence="2" id="KW-1185">Reference proteome</keyword>
<gene>
    <name evidence="1" type="ORF">GCM10011591_24430</name>
</gene>
<organism evidence="1 2">
    <name type="scientific">Nocardia camponoti</name>
    <dbReference type="NCBI Taxonomy" id="1616106"/>
    <lineage>
        <taxon>Bacteria</taxon>
        <taxon>Bacillati</taxon>
        <taxon>Actinomycetota</taxon>
        <taxon>Actinomycetes</taxon>
        <taxon>Mycobacteriales</taxon>
        <taxon>Nocardiaceae</taxon>
        <taxon>Nocardia</taxon>
    </lineage>
</organism>
<name>A0A917QIT4_9NOCA</name>
<dbReference type="EMBL" id="BMMW01000002">
    <property type="protein sequence ID" value="GGK51833.1"/>
    <property type="molecule type" value="Genomic_DNA"/>
</dbReference>
<reference evidence="1" key="1">
    <citation type="journal article" date="2014" name="Int. J. Syst. Evol. Microbiol.">
        <title>Complete genome sequence of Corynebacterium casei LMG S-19264T (=DSM 44701T), isolated from a smear-ripened cheese.</title>
        <authorList>
            <consortium name="US DOE Joint Genome Institute (JGI-PGF)"/>
            <person name="Walter F."/>
            <person name="Albersmeier A."/>
            <person name="Kalinowski J."/>
            <person name="Ruckert C."/>
        </authorList>
    </citation>
    <scope>NUCLEOTIDE SEQUENCE</scope>
    <source>
        <strain evidence="1">CGMCC 4.7278</strain>
    </source>
</reference>
<reference evidence="1" key="2">
    <citation type="submission" date="2020-09" db="EMBL/GenBank/DDBJ databases">
        <authorList>
            <person name="Sun Q."/>
            <person name="Zhou Y."/>
        </authorList>
    </citation>
    <scope>NUCLEOTIDE SEQUENCE</scope>
    <source>
        <strain evidence="1">CGMCC 4.7278</strain>
    </source>
</reference>
<comment type="caution">
    <text evidence="1">The sequence shown here is derived from an EMBL/GenBank/DDBJ whole genome shotgun (WGS) entry which is preliminary data.</text>
</comment>
<accession>A0A917QIT4</accession>
<dbReference type="Proteomes" id="UP000612956">
    <property type="component" value="Unassembled WGS sequence"/>
</dbReference>
<dbReference type="AlphaFoldDB" id="A0A917QIT4"/>
<evidence type="ECO:0000313" key="2">
    <source>
        <dbReference type="Proteomes" id="UP000612956"/>
    </source>
</evidence>